<keyword evidence="1" id="KW-1133">Transmembrane helix</keyword>
<sequence>VGSIFTMVHSGVLVYLALVAVAAAVKIPISTTEMTVYRNSSVVALSKPAADLFCASPNLTLRVPESLFIQQRPVASKPAALAKTRPVRRSHVAEFATLRPRPVVDMMEHVYLFLAWLVLFAVVNVLIIDYAYGGPLFEDPVDATLFADLAPVPFVRPVIPAAAAVKATVSKPTVVAAVVAANTILSVIPKPTTAAPVVAADPIHSAKWSAMAKPTVAAAPAVAAKPIHSAIPKPVVRSCAVKPTAAAKPATAPSKDGSDTEC</sequence>
<keyword evidence="1" id="KW-0812">Transmembrane</keyword>
<feature type="non-terminal residue" evidence="2">
    <location>
        <position position="1"/>
    </location>
</feature>
<name>A0AAV5VR90_9BILA</name>
<dbReference type="Proteomes" id="UP001432322">
    <property type="component" value="Unassembled WGS sequence"/>
</dbReference>
<reference evidence="2" key="1">
    <citation type="submission" date="2023-10" db="EMBL/GenBank/DDBJ databases">
        <title>Genome assembly of Pristionchus species.</title>
        <authorList>
            <person name="Yoshida K."/>
            <person name="Sommer R.J."/>
        </authorList>
    </citation>
    <scope>NUCLEOTIDE SEQUENCE</scope>
    <source>
        <strain evidence="2">RS5133</strain>
    </source>
</reference>
<protein>
    <submittedName>
        <fullName evidence="2">Uncharacterized protein</fullName>
    </submittedName>
</protein>
<evidence type="ECO:0000313" key="3">
    <source>
        <dbReference type="Proteomes" id="UP001432322"/>
    </source>
</evidence>
<gene>
    <name evidence="2" type="ORF">PFISCL1PPCAC_11844</name>
</gene>
<proteinExistence type="predicted"/>
<feature type="transmembrane region" description="Helical" evidence="1">
    <location>
        <begin position="12"/>
        <end position="29"/>
    </location>
</feature>
<evidence type="ECO:0000256" key="1">
    <source>
        <dbReference type="SAM" id="Phobius"/>
    </source>
</evidence>
<accession>A0AAV5VR90</accession>
<keyword evidence="3" id="KW-1185">Reference proteome</keyword>
<dbReference type="AlphaFoldDB" id="A0AAV5VR90"/>
<feature type="transmembrane region" description="Helical" evidence="1">
    <location>
        <begin position="110"/>
        <end position="132"/>
    </location>
</feature>
<keyword evidence="1" id="KW-0472">Membrane</keyword>
<organism evidence="2 3">
    <name type="scientific">Pristionchus fissidentatus</name>
    <dbReference type="NCBI Taxonomy" id="1538716"/>
    <lineage>
        <taxon>Eukaryota</taxon>
        <taxon>Metazoa</taxon>
        <taxon>Ecdysozoa</taxon>
        <taxon>Nematoda</taxon>
        <taxon>Chromadorea</taxon>
        <taxon>Rhabditida</taxon>
        <taxon>Rhabditina</taxon>
        <taxon>Diplogasteromorpha</taxon>
        <taxon>Diplogasteroidea</taxon>
        <taxon>Neodiplogasteridae</taxon>
        <taxon>Pristionchus</taxon>
    </lineage>
</organism>
<dbReference type="EMBL" id="BTSY01000003">
    <property type="protein sequence ID" value="GMT20547.1"/>
    <property type="molecule type" value="Genomic_DNA"/>
</dbReference>
<comment type="caution">
    <text evidence="2">The sequence shown here is derived from an EMBL/GenBank/DDBJ whole genome shotgun (WGS) entry which is preliminary data.</text>
</comment>
<evidence type="ECO:0000313" key="2">
    <source>
        <dbReference type="EMBL" id="GMT20547.1"/>
    </source>
</evidence>